<comment type="caution">
    <text evidence="1">The sequence shown here is derived from an EMBL/GenBank/DDBJ whole genome shotgun (WGS) entry which is preliminary data.</text>
</comment>
<sequence length="101" mass="11161">MLRPFGPNHYASMASSAANAAAAAAIVSYLSPLFQTSVMISLSDPMHGLNPLTGPNQGRKMNIRKVSTFYFNIQGGRRRAYLTYFVSRYLQIEEGKSNVIE</sequence>
<evidence type="ECO:0000313" key="1">
    <source>
        <dbReference type="EMBL" id="TGJ67092.1"/>
    </source>
</evidence>
<dbReference type="EMBL" id="SOZJ01000005">
    <property type="protein sequence ID" value="TGJ67092.1"/>
    <property type="molecule type" value="Genomic_DNA"/>
</dbReference>
<reference evidence="1 2" key="1">
    <citation type="submission" date="2019-03" db="EMBL/GenBank/DDBJ databases">
        <title>Nematode-trapping fungi genome.</title>
        <authorList>
            <person name="Vidal-Diez De Ulzurrun G."/>
        </authorList>
    </citation>
    <scope>NUCLEOTIDE SEQUENCE [LARGE SCALE GENOMIC DNA]</scope>
    <source>
        <strain evidence="1 2">TWF154</strain>
    </source>
</reference>
<proteinExistence type="predicted"/>
<dbReference type="Proteomes" id="UP000297595">
    <property type="component" value="Unassembled WGS sequence"/>
</dbReference>
<gene>
    <name evidence="1" type="ORF">EYR41_008671</name>
</gene>
<protein>
    <submittedName>
        <fullName evidence="1">Uncharacterized protein</fullName>
    </submittedName>
</protein>
<name>A0A7C8TSQ9_ORBOL</name>
<evidence type="ECO:0000313" key="2">
    <source>
        <dbReference type="Proteomes" id="UP000297595"/>
    </source>
</evidence>
<dbReference type="AlphaFoldDB" id="A0A7C8TSQ9"/>
<organism evidence="1 2">
    <name type="scientific">Orbilia oligospora</name>
    <name type="common">Nematode-trapping fungus</name>
    <name type="synonym">Arthrobotrys oligospora</name>
    <dbReference type="NCBI Taxonomy" id="2813651"/>
    <lineage>
        <taxon>Eukaryota</taxon>
        <taxon>Fungi</taxon>
        <taxon>Dikarya</taxon>
        <taxon>Ascomycota</taxon>
        <taxon>Pezizomycotina</taxon>
        <taxon>Orbiliomycetes</taxon>
        <taxon>Orbiliales</taxon>
        <taxon>Orbiliaceae</taxon>
        <taxon>Orbilia</taxon>
    </lineage>
</organism>
<accession>A0A7C8TSQ9</accession>